<dbReference type="InterPro" id="IPR013783">
    <property type="entry name" value="Ig-like_fold"/>
</dbReference>
<evidence type="ECO:0000259" key="3">
    <source>
        <dbReference type="SMART" id="SM00409"/>
    </source>
</evidence>
<keyword evidence="2" id="KW-0732">Signal</keyword>
<keyword evidence="1" id="KW-1133">Transmembrane helix</keyword>
<organism evidence="4 5">
    <name type="scientific">Gambusia affinis</name>
    <name type="common">Western mosquitofish</name>
    <name type="synonym">Heterandria affinis</name>
    <dbReference type="NCBI Taxonomy" id="33528"/>
    <lineage>
        <taxon>Eukaryota</taxon>
        <taxon>Metazoa</taxon>
        <taxon>Chordata</taxon>
        <taxon>Craniata</taxon>
        <taxon>Vertebrata</taxon>
        <taxon>Euteleostomi</taxon>
        <taxon>Actinopterygii</taxon>
        <taxon>Neopterygii</taxon>
        <taxon>Teleostei</taxon>
        <taxon>Neoteleostei</taxon>
        <taxon>Acanthomorphata</taxon>
        <taxon>Ovalentaria</taxon>
        <taxon>Atherinomorphae</taxon>
        <taxon>Cyprinodontiformes</taxon>
        <taxon>Poeciliidae</taxon>
        <taxon>Poeciliinae</taxon>
        <taxon>Gambusia</taxon>
    </lineage>
</organism>
<dbReference type="Gene3D" id="2.60.40.10">
    <property type="entry name" value="Immunoglobulins"/>
    <property type="match status" value="1"/>
</dbReference>
<dbReference type="InterPro" id="IPR036179">
    <property type="entry name" value="Ig-like_dom_sf"/>
</dbReference>
<accession>A0A315UNA4</accession>
<feature type="chain" id="PRO_5016233296" description="Immunoglobulin domain-containing protein" evidence="2">
    <location>
        <begin position="18"/>
        <end position="225"/>
    </location>
</feature>
<keyword evidence="5" id="KW-1185">Reference proteome</keyword>
<dbReference type="SMART" id="SM00409">
    <property type="entry name" value="IG"/>
    <property type="match status" value="1"/>
</dbReference>
<keyword evidence="1" id="KW-0812">Transmembrane</keyword>
<keyword evidence="1" id="KW-0472">Membrane</keyword>
<evidence type="ECO:0000313" key="5">
    <source>
        <dbReference type="Proteomes" id="UP000250572"/>
    </source>
</evidence>
<evidence type="ECO:0000313" key="4">
    <source>
        <dbReference type="EMBL" id="PWA13799.1"/>
    </source>
</evidence>
<proteinExistence type="predicted"/>
<dbReference type="Proteomes" id="UP000250572">
    <property type="component" value="Unassembled WGS sequence"/>
</dbReference>
<dbReference type="InterPro" id="IPR003599">
    <property type="entry name" value="Ig_sub"/>
</dbReference>
<feature type="domain" description="Immunoglobulin" evidence="3">
    <location>
        <begin position="20"/>
        <end position="116"/>
    </location>
</feature>
<dbReference type="EMBL" id="NHOQ01002926">
    <property type="protein sequence ID" value="PWA13799.1"/>
    <property type="molecule type" value="Genomic_DNA"/>
</dbReference>
<dbReference type="AlphaFoldDB" id="A0A315UNA4"/>
<sequence length="225" mass="25805">MDLLWVVLLLVLVGSEAWNITEVKAELGQNVTLTCTIDADDIYWFLEVHLNLRLGIGRTIFKSRSVYFSPDSESKYVMSGNQLLIKNVCLEDIRLYYCGKKNKIIDYEDAFRLHTNKNHLKTSQEAPVTTTSSPIDWQNKVAAPVSFSLNVFLTFALVLTCVCVKMRNRCCCRAKDSATYIIENQDMPNPQYEEIQFPPTPVPVRVSSECIYYKAQHPNPKMCQY</sequence>
<feature type="signal peptide" evidence="2">
    <location>
        <begin position="1"/>
        <end position="17"/>
    </location>
</feature>
<evidence type="ECO:0000256" key="2">
    <source>
        <dbReference type="SAM" id="SignalP"/>
    </source>
</evidence>
<feature type="transmembrane region" description="Helical" evidence="1">
    <location>
        <begin position="141"/>
        <end position="164"/>
    </location>
</feature>
<name>A0A315UNA4_GAMAF</name>
<comment type="caution">
    <text evidence="4">The sequence shown here is derived from an EMBL/GenBank/DDBJ whole genome shotgun (WGS) entry which is preliminary data.</text>
</comment>
<reference evidence="4 5" key="1">
    <citation type="journal article" date="2018" name="G3 (Bethesda)">
        <title>A High-Quality Reference Genome for the Invasive Mosquitofish Gambusia affinis Using a Chicago Library.</title>
        <authorList>
            <person name="Hoffberg S.L."/>
            <person name="Troendle N.J."/>
            <person name="Glenn T.C."/>
            <person name="Mahmud O."/>
            <person name="Louha S."/>
            <person name="Chalopin D."/>
            <person name="Bennetzen J.L."/>
            <person name="Mauricio R."/>
        </authorList>
    </citation>
    <scope>NUCLEOTIDE SEQUENCE [LARGE SCALE GENOMIC DNA]</scope>
    <source>
        <strain evidence="4">NE01/NJP1002.9</strain>
        <tissue evidence="4">Muscle</tissue>
    </source>
</reference>
<dbReference type="SUPFAM" id="SSF48726">
    <property type="entry name" value="Immunoglobulin"/>
    <property type="match status" value="1"/>
</dbReference>
<gene>
    <name evidence="4" type="ORF">CCH79_00016916</name>
</gene>
<protein>
    <recommendedName>
        <fullName evidence="3">Immunoglobulin domain-containing protein</fullName>
    </recommendedName>
</protein>
<evidence type="ECO:0000256" key="1">
    <source>
        <dbReference type="SAM" id="Phobius"/>
    </source>
</evidence>